<comment type="caution">
    <text evidence="1">The sequence shown here is derived from an EMBL/GenBank/DDBJ whole genome shotgun (WGS) entry which is preliminary data.</text>
</comment>
<organism evidence="1 2">
    <name type="scientific">Muriicola jejuensis</name>
    <dbReference type="NCBI Taxonomy" id="504488"/>
    <lineage>
        <taxon>Bacteria</taxon>
        <taxon>Pseudomonadati</taxon>
        <taxon>Bacteroidota</taxon>
        <taxon>Flavobacteriia</taxon>
        <taxon>Flavobacteriales</taxon>
        <taxon>Flavobacteriaceae</taxon>
        <taxon>Muriicola</taxon>
    </lineage>
</organism>
<gene>
    <name evidence="1" type="ORF">GWK09_10915</name>
</gene>
<evidence type="ECO:0000313" key="2">
    <source>
        <dbReference type="Proteomes" id="UP000468443"/>
    </source>
</evidence>
<sequence length="261" mass="29619">MLRYFISGLLVLWSCTLLHGQSGKIDLRAKDTTRYSQPYGLRAGIDLSRPALSFFNEDYTGLEIVADYRLTHRLYLAGELGNEQKTKQEELENFDISDPTPLYNYTTSGSYIKLGVDYNTYENWYGMNNSIYIGGRYSFSTFNQTLNSTFIYDSNRYWSPDAFVAGSRNGEEYGGLNASWLEFLVGMKAELFANFYLGASVRLGFLISNKEADNFPNLWIPGFNRVTDGSNFGVGYNYSITYFLPLYRKAKKNLAQPSSGG</sequence>
<reference evidence="1 2" key="1">
    <citation type="submission" date="2020-01" db="EMBL/GenBank/DDBJ databases">
        <title>Muriicola jejuensis KCTC 22299.</title>
        <authorList>
            <person name="Wang G."/>
        </authorList>
    </citation>
    <scope>NUCLEOTIDE SEQUENCE [LARGE SCALE GENOMIC DNA]</scope>
    <source>
        <strain evidence="1 2">KCTC 22299</strain>
    </source>
</reference>
<evidence type="ECO:0000313" key="1">
    <source>
        <dbReference type="EMBL" id="NER11030.1"/>
    </source>
</evidence>
<proteinExistence type="predicted"/>
<evidence type="ECO:0008006" key="3">
    <source>
        <dbReference type="Google" id="ProtNLM"/>
    </source>
</evidence>
<accession>A0A6P0UEY9</accession>
<dbReference type="EMBL" id="JAABOP010000003">
    <property type="protein sequence ID" value="NER11030.1"/>
    <property type="molecule type" value="Genomic_DNA"/>
</dbReference>
<dbReference type="InterPro" id="IPR046111">
    <property type="entry name" value="DUF6048"/>
</dbReference>
<dbReference type="AlphaFoldDB" id="A0A6P0UEY9"/>
<dbReference type="Pfam" id="PF19515">
    <property type="entry name" value="DUF6048"/>
    <property type="match status" value="1"/>
</dbReference>
<dbReference type="Proteomes" id="UP000468443">
    <property type="component" value="Unassembled WGS sequence"/>
</dbReference>
<dbReference type="RefSeq" id="WP_163693462.1">
    <property type="nucleotide sequence ID" value="NZ_FXTW01000004.1"/>
</dbReference>
<keyword evidence="2" id="KW-1185">Reference proteome</keyword>
<name>A0A6P0UEY9_9FLAO</name>
<protein>
    <recommendedName>
        <fullName evidence="3">Outer membrane beta-barrel protein</fullName>
    </recommendedName>
</protein>